<reference evidence="15 16" key="1">
    <citation type="submission" date="2020-03" db="EMBL/GenBank/DDBJ databases">
        <title>Bacterial isolates of synthetic phycosphere.</title>
        <authorList>
            <person name="Fu H."/>
            <person name="Moran M.A."/>
        </authorList>
    </citation>
    <scope>NUCLEOTIDE SEQUENCE [LARGE SCALE GENOMIC DNA]</scope>
    <source>
        <strain evidence="15 16">HF1</strain>
    </source>
</reference>
<evidence type="ECO:0000256" key="2">
    <source>
        <dbReference type="ARBA" id="ARBA00007866"/>
    </source>
</evidence>
<feature type="domain" description="Cytochrome oxidase subunit II transmembrane region profile" evidence="14">
    <location>
        <begin position="15"/>
        <end position="112"/>
    </location>
</feature>
<dbReference type="CDD" id="cd04212">
    <property type="entry name" value="CuRO_UO_II"/>
    <property type="match status" value="1"/>
</dbReference>
<keyword evidence="5" id="KW-0679">Respiratory chain</keyword>
<evidence type="ECO:0000256" key="10">
    <source>
        <dbReference type="ARBA" id="ARBA00023002"/>
    </source>
</evidence>
<evidence type="ECO:0000313" key="16">
    <source>
        <dbReference type="Proteomes" id="UP000709466"/>
    </source>
</evidence>
<accession>A0ABX0VTG1</accession>
<feature type="transmembrane region" description="Helical" evidence="12">
    <location>
        <begin position="38"/>
        <end position="61"/>
    </location>
</feature>
<dbReference type="InterPro" id="IPR008972">
    <property type="entry name" value="Cupredoxin"/>
</dbReference>
<dbReference type="PROSITE" id="PS50999">
    <property type="entry name" value="COX2_TM"/>
    <property type="match status" value="1"/>
</dbReference>
<keyword evidence="8" id="KW-0249">Electron transport</keyword>
<evidence type="ECO:0000256" key="3">
    <source>
        <dbReference type="ARBA" id="ARBA00022448"/>
    </source>
</evidence>
<dbReference type="PROSITE" id="PS50857">
    <property type="entry name" value="COX2_CUA"/>
    <property type="match status" value="1"/>
</dbReference>
<evidence type="ECO:0000259" key="13">
    <source>
        <dbReference type="PROSITE" id="PS50857"/>
    </source>
</evidence>
<keyword evidence="6 12" id="KW-0812">Transmembrane</keyword>
<organism evidence="15 16">
    <name type="scientific">Marivivens donghaensis</name>
    <dbReference type="NCBI Taxonomy" id="1699413"/>
    <lineage>
        <taxon>Bacteria</taxon>
        <taxon>Pseudomonadati</taxon>
        <taxon>Pseudomonadota</taxon>
        <taxon>Alphaproteobacteria</taxon>
        <taxon>Rhodobacterales</taxon>
        <taxon>Paracoccaceae</taxon>
        <taxon>Marivivens group</taxon>
        <taxon>Marivivens</taxon>
    </lineage>
</organism>
<dbReference type="InterPro" id="IPR002429">
    <property type="entry name" value="CcO_II-like_C"/>
</dbReference>
<dbReference type="Pfam" id="PF00116">
    <property type="entry name" value="COX2"/>
    <property type="match status" value="1"/>
</dbReference>
<dbReference type="Gene3D" id="1.10.287.90">
    <property type="match status" value="1"/>
</dbReference>
<dbReference type="InterPro" id="IPR036257">
    <property type="entry name" value="Cyt_c_oxidase_su2_TM_sf"/>
</dbReference>
<dbReference type="PANTHER" id="PTHR22888:SF18">
    <property type="entry name" value="CYTOCHROME BO(3) UBIQUINOL OXIDASE SUBUNIT 2"/>
    <property type="match status" value="1"/>
</dbReference>
<protein>
    <submittedName>
        <fullName evidence="15">Cytochrome ubiquinol oxidase subunit II</fullName>
    </submittedName>
</protein>
<comment type="similarity">
    <text evidence="2">Belongs to the cytochrome c oxidase subunit 2 family.</text>
</comment>
<dbReference type="InterPro" id="IPR034227">
    <property type="entry name" value="CuRO_UO_II"/>
</dbReference>
<feature type="transmembrane region" description="Helical" evidence="12">
    <location>
        <begin position="82"/>
        <end position="102"/>
    </location>
</feature>
<evidence type="ECO:0000259" key="14">
    <source>
        <dbReference type="PROSITE" id="PS50999"/>
    </source>
</evidence>
<dbReference type="PANTHER" id="PTHR22888">
    <property type="entry name" value="CYTOCHROME C OXIDASE, SUBUNIT II"/>
    <property type="match status" value="1"/>
</dbReference>
<keyword evidence="7" id="KW-0732">Signal</keyword>
<evidence type="ECO:0000256" key="12">
    <source>
        <dbReference type="SAM" id="Phobius"/>
    </source>
</evidence>
<dbReference type="Proteomes" id="UP000709466">
    <property type="component" value="Unassembled WGS sequence"/>
</dbReference>
<evidence type="ECO:0000256" key="6">
    <source>
        <dbReference type="ARBA" id="ARBA00022692"/>
    </source>
</evidence>
<name>A0ABX0VTG1_9RHOB</name>
<keyword evidence="4" id="KW-1003">Cell membrane</keyword>
<evidence type="ECO:0000256" key="9">
    <source>
        <dbReference type="ARBA" id="ARBA00022989"/>
    </source>
</evidence>
<dbReference type="InterPro" id="IPR045187">
    <property type="entry name" value="CcO_II"/>
</dbReference>
<evidence type="ECO:0000256" key="11">
    <source>
        <dbReference type="ARBA" id="ARBA00023136"/>
    </source>
</evidence>
<keyword evidence="3" id="KW-0813">Transport</keyword>
<keyword evidence="10" id="KW-0560">Oxidoreductase</keyword>
<keyword evidence="9 12" id="KW-1133">Transmembrane helix</keyword>
<evidence type="ECO:0000256" key="8">
    <source>
        <dbReference type="ARBA" id="ARBA00022982"/>
    </source>
</evidence>
<gene>
    <name evidence="15" type="ORF">HCZ30_02420</name>
</gene>
<dbReference type="InterPro" id="IPR011759">
    <property type="entry name" value="Cyt_c_oxidase_su2_TM_dom"/>
</dbReference>
<comment type="caution">
    <text evidence="15">The sequence shown here is derived from an EMBL/GenBank/DDBJ whole genome shotgun (WGS) entry which is preliminary data.</text>
</comment>
<dbReference type="SUPFAM" id="SSF81464">
    <property type="entry name" value="Cytochrome c oxidase subunit II-like, transmembrane region"/>
    <property type="match status" value="1"/>
</dbReference>
<dbReference type="Gene3D" id="2.60.40.420">
    <property type="entry name" value="Cupredoxins - blue copper proteins"/>
    <property type="match status" value="1"/>
</dbReference>
<keyword evidence="11 12" id="KW-0472">Membrane</keyword>
<sequence length="288" mass="31626">MKRLLPLFLLVLLFGGCEGRSSFLSPQGPIAAAQSQHFWYVVTVMMVVCLPVFIGVPWIILRYRYKHGRGDYSPRWHFSKPLEILVWGVPVLVVIALGIKLAHATMTLDPYKPLAGDAVEIQVIGYDWKWLFIYPEQGIATVGDLVFPADRPVSFRITSDTVMQSFFIPALGSQIYAMKGMETRLNLAATGVGEFLGENSQYSGDGFATQSFAVHAVSEEDFATWAESGKADGMPFDRTALEALQAQSTRSELLDTLGVSGESVVFTDAPPDLFTSVATDPSRMGAMQ</sequence>
<proteinExistence type="inferred from homology"/>
<dbReference type="RefSeq" id="WP_167636164.1">
    <property type="nucleotide sequence ID" value="NZ_JAATOP010000001.1"/>
</dbReference>
<dbReference type="EMBL" id="JAATOP010000001">
    <property type="protein sequence ID" value="NIY71286.1"/>
    <property type="molecule type" value="Genomic_DNA"/>
</dbReference>
<feature type="domain" description="Cytochrome oxidase subunit II copper A binding" evidence="13">
    <location>
        <begin position="116"/>
        <end position="228"/>
    </location>
</feature>
<keyword evidence="16" id="KW-1185">Reference proteome</keyword>
<dbReference type="PROSITE" id="PS51257">
    <property type="entry name" value="PROKAR_LIPOPROTEIN"/>
    <property type="match status" value="1"/>
</dbReference>
<evidence type="ECO:0000256" key="1">
    <source>
        <dbReference type="ARBA" id="ARBA00004651"/>
    </source>
</evidence>
<evidence type="ECO:0000256" key="4">
    <source>
        <dbReference type="ARBA" id="ARBA00022475"/>
    </source>
</evidence>
<evidence type="ECO:0000256" key="7">
    <source>
        <dbReference type="ARBA" id="ARBA00022729"/>
    </source>
</evidence>
<evidence type="ECO:0000313" key="15">
    <source>
        <dbReference type="EMBL" id="NIY71286.1"/>
    </source>
</evidence>
<comment type="subcellular location">
    <subcellularLocation>
        <location evidence="1">Cell membrane</location>
        <topology evidence="1">Multi-pass membrane protein</topology>
    </subcellularLocation>
</comment>
<evidence type="ECO:0000256" key="5">
    <source>
        <dbReference type="ARBA" id="ARBA00022660"/>
    </source>
</evidence>
<dbReference type="SUPFAM" id="SSF49503">
    <property type="entry name" value="Cupredoxins"/>
    <property type="match status" value="1"/>
</dbReference>